<organism evidence="1 2">
    <name type="scientific">Solanum bulbocastanum</name>
    <name type="common">Wild potato</name>
    <dbReference type="NCBI Taxonomy" id="147425"/>
    <lineage>
        <taxon>Eukaryota</taxon>
        <taxon>Viridiplantae</taxon>
        <taxon>Streptophyta</taxon>
        <taxon>Embryophyta</taxon>
        <taxon>Tracheophyta</taxon>
        <taxon>Spermatophyta</taxon>
        <taxon>Magnoliopsida</taxon>
        <taxon>eudicotyledons</taxon>
        <taxon>Gunneridae</taxon>
        <taxon>Pentapetalae</taxon>
        <taxon>asterids</taxon>
        <taxon>lamiids</taxon>
        <taxon>Solanales</taxon>
        <taxon>Solanaceae</taxon>
        <taxon>Solanoideae</taxon>
        <taxon>Solaneae</taxon>
        <taxon>Solanum</taxon>
    </lineage>
</organism>
<accession>A0AAN8SU73</accession>
<evidence type="ECO:0000313" key="2">
    <source>
        <dbReference type="Proteomes" id="UP001371456"/>
    </source>
</evidence>
<evidence type="ECO:0000313" key="1">
    <source>
        <dbReference type="EMBL" id="KAK6775743.1"/>
    </source>
</evidence>
<reference evidence="1 2" key="1">
    <citation type="submission" date="2024-02" db="EMBL/GenBank/DDBJ databases">
        <title>de novo genome assembly of Solanum bulbocastanum strain 11H21.</title>
        <authorList>
            <person name="Hosaka A.J."/>
        </authorList>
    </citation>
    <scope>NUCLEOTIDE SEQUENCE [LARGE SCALE GENOMIC DNA]</scope>
    <source>
        <tissue evidence="1">Young leaves</tissue>
    </source>
</reference>
<dbReference type="Proteomes" id="UP001371456">
    <property type="component" value="Unassembled WGS sequence"/>
</dbReference>
<gene>
    <name evidence="1" type="ORF">RDI58_026744</name>
</gene>
<proteinExistence type="predicted"/>
<comment type="caution">
    <text evidence="1">The sequence shown here is derived from an EMBL/GenBank/DDBJ whole genome shotgun (WGS) entry which is preliminary data.</text>
</comment>
<sequence length="72" mass="8111">MANITILLRHSGSWISVSDCTNYRIDGILLRETATYNDLVDGISTQLGINCSRKRMEIRYDGRQCNSDGNSK</sequence>
<name>A0AAN8SU73_SOLBU</name>
<protein>
    <submittedName>
        <fullName evidence="1">Uncharacterized protein</fullName>
    </submittedName>
</protein>
<dbReference type="EMBL" id="JBANQN010000011">
    <property type="protein sequence ID" value="KAK6775743.1"/>
    <property type="molecule type" value="Genomic_DNA"/>
</dbReference>
<keyword evidence="2" id="KW-1185">Reference proteome</keyword>
<dbReference type="AlphaFoldDB" id="A0AAN8SU73"/>